<proteinExistence type="predicted"/>
<accession>A0A0G0MRF4</accession>
<keyword evidence="1" id="KW-0812">Transmembrane</keyword>
<keyword evidence="1" id="KW-1133">Transmembrane helix</keyword>
<keyword evidence="1" id="KW-0472">Membrane</keyword>
<dbReference type="Proteomes" id="UP000034799">
    <property type="component" value="Unassembled WGS sequence"/>
</dbReference>
<protein>
    <submittedName>
        <fullName evidence="2">Uncharacterized protein</fullName>
    </submittedName>
</protein>
<dbReference type="STRING" id="1619100.UT34_C0002G0240"/>
<comment type="caution">
    <text evidence="2">The sequence shown here is derived from an EMBL/GenBank/DDBJ whole genome shotgun (WGS) entry which is preliminary data.</text>
</comment>
<evidence type="ECO:0000313" key="2">
    <source>
        <dbReference type="EMBL" id="KKR05733.1"/>
    </source>
</evidence>
<reference evidence="2 3" key="1">
    <citation type="journal article" date="2015" name="Nature">
        <title>rRNA introns, odd ribosomes, and small enigmatic genomes across a large radiation of phyla.</title>
        <authorList>
            <person name="Brown C.T."/>
            <person name="Hug L.A."/>
            <person name="Thomas B.C."/>
            <person name="Sharon I."/>
            <person name="Castelle C.J."/>
            <person name="Singh A."/>
            <person name="Wilkins M.J."/>
            <person name="Williams K.H."/>
            <person name="Banfield J.F."/>
        </authorList>
    </citation>
    <scope>NUCLEOTIDE SEQUENCE [LARGE SCALE GENOMIC DNA]</scope>
</reference>
<organism evidence="2 3">
    <name type="scientific">candidate division WS6 bacterium GW2011_GWF2_39_15</name>
    <dbReference type="NCBI Taxonomy" id="1619100"/>
    <lineage>
        <taxon>Bacteria</taxon>
        <taxon>Candidatus Dojkabacteria</taxon>
    </lineage>
</organism>
<evidence type="ECO:0000313" key="3">
    <source>
        <dbReference type="Proteomes" id="UP000034799"/>
    </source>
</evidence>
<evidence type="ECO:0000256" key="1">
    <source>
        <dbReference type="SAM" id="Phobius"/>
    </source>
</evidence>
<dbReference type="EMBL" id="LBWK01000002">
    <property type="protein sequence ID" value="KKR05733.1"/>
    <property type="molecule type" value="Genomic_DNA"/>
</dbReference>
<gene>
    <name evidence="2" type="ORF">UT34_C0002G0240</name>
</gene>
<dbReference type="AlphaFoldDB" id="A0A0G0MRF4"/>
<sequence>MLASLLNTYQEIAPMYQFLIMLYAGFITLVTIINIAALITNQILKLSLYIRRSRLKKTLKNETK</sequence>
<name>A0A0G0MRF4_9BACT</name>
<feature type="transmembrane region" description="Helical" evidence="1">
    <location>
        <begin position="20"/>
        <end position="44"/>
    </location>
</feature>